<protein>
    <recommendedName>
        <fullName evidence="3">Retrotransposon Copia-like N-terminal domain-containing protein</fullName>
    </recommendedName>
</protein>
<dbReference type="AlphaFoldDB" id="A0AAD9X0Y1"/>
<proteinExistence type="predicted"/>
<sequence length="81" mass="9716">MIKLDQNNFIYWKAQILPIVKAFDLEEFIFGPVRSPQKYIEVEDEETDEMTLNINNEFLNWKKIYQLLVGWILLTFSESTL</sequence>
<dbReference type="PANTHER" id="PTHR47481:SF31">
    <property type="entry name" value="OS01G0873500 PROTEIN"/>
    <property type="match status" value="1"/>
</dbReference>
<name>A0AAD9X0Y1_9ROSI</name>
<dbReference type="PANTHER" id="PTHR47481">
    <property type="match status" value="1"/>
</dbReference>
<evidence type="ECO:0000313" key="1">
    <source>
        <dbReference type="EMBL" id="KAK2649350.1"/>
    </source>
</evidence>
<feature type="non-terminal residue" evidence="1">
    <location>
        <position position="81"/>
    </location>
</feature>
<dbReference type="Proteomes" id="UP001280121">
    <property type="component" value="Unassembled WGS sequence"/>
</dbReference>
<dbReference type="EMBL" id="JANJYI010000005">
    <property type="protein sequence ID" value="KAK2649350.1"/>
    <property type="molecule type" value="Genomic_DNA"/>
</dbReference>
<comment type="caution">
    <text evidence="1">The sequence shown here is derived from an EMBL/GenBank/DDBJ whole genome shotgun (WGS) entry which is preliminary data.</text>
</comment>
<evidence type="ECO:0008006" key="3">
    <source>
        <dbReference type="Google" id="ProtNLM"/>
    </source>
</evidence>
<organism evidence="1 2">
    <name type="scientific">Dipteronia dyeriana</name>
    <dbReference type="NCBI Taxonomy" id="168575"/>
    <lineage>
        <taxon>Eukaryota</taxon>
        <taxon>Viridiplantae</taxon>
        <taxon>Streptophyta</taxon>
        <taxon>Embryophyta</taxon>
        <taxon>Tracheophyta</taxon>
        <taxon>Spermatophyta</taxon>
        <taxon>Magnoliopsida</taxon>
        <taxon>eudicotyledons</taxon>
        <taxon>Gunneridae</taxon>
        <taxon>Pentapetalae</taxon>
        <taxon>rosids</taxon>
        <taxon>malvids</taxon>
        <taxon>Sapindales</taxon>
        <taxon>Sapindaceae</taxon>
        <taxon>Hippocastanoideae</taxon>
        <taxon>Acereae</taxon>
        <taxon>Dipteronia</taxon>
    </lineage>
</organism>
<accession>A0AAD9X0Y1</accession>
<reference evidence="1" key="1">
    <citation type="journal article" date="2023" name="Plant J.">
        <title>Genome sequences and population genomics provide insights into the demographic history, inbreeding, and mutation load of two 'living fossil' tree species of Dipteronia.</title>
        <authorList>
            <person name="Feng Y."/>
            <person name="Comes H.P."/>
            <person name="Chen J."/>
            <person name="Zhu S."/>
            <person name="Lu R."/>
            <person name="Zhang X."/>
            <person name="Li P."/>
            <person name="Qiu J."/>
            <person name="Olsen K.M."/>
            <person name="Qiu Y."/>
        </authorList>
    </citation>
    <scope>NUCLEOTIDE SEQUENCE</scope>
    <source>
        <strain evidence="1">KIB01</strain>
    </source>
</reference>
<evidence type="ECO:0000313" key="2">
    <source>
        <dbReference type="Proteomes" id="UP001280121"/>
    </source>
</evidence>
<gene>
    <name evidence="1" type="ORF">Ddye_016839</name>
</gene>
<keyword evidence="2" id="KW-1185">Reference proteome</keyword>